<keyword evidence="1" id="KW-0472">Membrane</keyword>
<name>A0A4Q9E0W1_9BACL</name>
<evidence type="ECO:0000313" key="3">
    <source>
        <dbReference type="Proteomes" id="UP000293142"/>
    </source>
</evidence>
<feature type="transmembrane region" description="Helical" evidence="1">
    <location>
        <begin position="108"/>
        <end position="125"/>
    </location>
</feature>
<accession>A0A4Q9E0W1</accession>
<feature type="transmembrane region" description="Helical" evidence="1">
    <location>
        <begin position="65"/>
        <end position="88"/>
    </location>
</feature>
<evidence type="ECO:0000313" key="2">
    <source>
        <dbReference type="EMBL" id="TBL81191.1"/>
    </source>
</evidence>
<feature type="transmembrane region" description="Helical" evidence="1">
    <location>
        <begin position="145"/>
        <end position="164"/>
    </location>
</feature>
<keyword evidence="1" id="KW-1133">Transmembrane helix</keyword>
<reference evidence="2 3" key="1">
    <citation type="submission" date="2019-02" db="EMBL/GenBank/DDBJ databases">
        <title>Paenibacillus sp. nov., isolated from surface-sterilized tissue of Thalictrum simplex L.</title>
        <authorList>
            <person name="Tuo L."/>
        </authorList>
    </citation>
    <scope>NUCLEOTIDE SEQUENCE [LARGE SCALE GENOMIC DNA]</scope>
    <source>
        <strain evidence="2 3">N2SHLJ1</strain>
    </source>
</reference>
<dbReference type="Proteomes" id="UP000293142">
    <property type="component" value="Unassembled WGS sequence"/>
</dbReference>
<feature type="transmembrane region" description="Helical" evidence="1">
    <location>
        <begin position="170"/>
        <end position="190"/>
    </location>
</feature>
<proteinExistence type="predicted"/>
<keyword evidence="3" id="KW-1185">Reference proteome</keyword>
<dbReference type="AlphaFoldDB" id="A0A4Q9E0W1"/>
<gene>
    <name evidence="2" type="ORF">EYB31_03620</name>
</gene>
<dbReference type="EMBL" id="SIRE01000003">
    <property type="protein sequence ID" value="TBL81191.1"/>
    <property type="molecule type" value="Genomic_DNA"/>
</dbReference>
<keyword evidence="1" id="KW-0812">Transmembrane</keyword>
<evidence type="ECO:0000256" key="1">
    <source>
        <dbReference type="SAM" id="Phobius"/>
    </source>
</evidence>
<organism evidence="2 3">
    <name type="scientific">Paenibacillus thalictri</name>
    <dbReference type="NCBI Taxonomy" id="2527873"/>
    <lineage>
        <taxon>Bacteria</taxon>
        <taxon>Bacillati</taxon>
        <taxon>Bacillota</taxon>
        <taxon>Bacilli</taxon>
        <taxon>Bacillales</taxon>
        <taxon>Paenibacillaceae</taxon>
        <taxon>Paenibacillus</taxon>
    </lineage>
</organism>
<protein>
    <submittedName>
        <fullName evidence="2">Uncharacterized protein</fullName>
    </submittedName>
</protein>
<comment type="caution">
    <text evidence="2">The sequence shown here is derived from an EMBL/GenBank/DDBJ whole genome shotgun (WGS) entry which is preliminary data.</text>
</comment>
<feature type="transmembrane region" description="Helical" evidence="1">
    <location>
        <begin position="40"/>
        <end position="58"/>
    </location>
</feature>
<sequence>MLLISLSAFRMDIRYSWHKIIPLAVSLSAISFYIRDFLQLISFAVLPTMTVEVIMIMLMFRLPLLFSFLVCFVGNLAISIFEGLYISIGTSLGVTSEELIQTSLPHVISLQLVTALLLMCCVAFLQRTKIGFHITTSDALKGYNFLLSAFLIISVAIMQAELISFEVLSLHFFIPVILCLVFLVTLYLSYRRNKRLWKQRRERLAKK</sequence>